<dbReference type="OrthoDB" id="2996761at2759"/>
<reference evidence="2" key="2">
    <citation type="submission" date="2015-01" db="EMBL/GenBank/DDBJ databases">
        <title>Evolutionary Origins and Diversification of the Mycorrhizal Mutualists.</title>
        <authorList>
            <consortium name="DOE Joint Genome Institute"/>
            <consortium name="Mycorrhizal Genomics Consortium"/>
            <person name="Kohler A."/>
            <person name="Kuo A."/>
            <person name="Nagy L.G."/>
            <person name="Floudas D."/>
            <person name="Copeland A."/>
            <person name="Barry K.W."/>
            <person name="Cichocki N."/>
            <person name="Veneault-Fourrey C."/>
            <person name="LaButti K."/>
            <person name="Lindquist E.A."/>
            <person name="Lipzen A."/>
            <person name="Lundell T."/>
            <person name="Morin E."/>
            <person name="Murat C."/>
            <person name="Riley R."/>
            <person name="Ohm R."/>
            <person name="Sun H."/>
            <person name="Tunlid A."/>
            <person name="Henrissat B."/>
            <person name="Grigoriev I.V."/>
            <person name="Hibbett D.S."/>
            <person name="Martin F."/>
        </authorList>
    </citation>
    <scope>NUCLEOTIDE SEQUENCE [LARGE SCALE GENOMIC DNA]</scope>
    <source>
        <strain evidence="2">h7</strain>
    </source>
</reference>
<evidence type="ECO:0000313" key="1">
    <source>
        <dbReference type="EMBL" id="KIM35021.1"/>
    </source>
</evidence>
<dbReference type="Proteomes" id="UP000053424">
    <property type="component" value="Unassembled WGS sequence"/>
</dbReference>
<dbReference type="EMBL" id="KN831835">
    <property type="protein sequence ID" value="KIM35021.1"/>
    <property type="molecule type" value="Genomic_DNA"/>
</dbReference>
<protein>
    <submittedName>
        <fullName evidence="1">Uncharacterized protein</fullName>
    </submittedName>
</protein>
<gene>
    <name evidence="1" type="ORF">M413DRAFT_370122</name>
</gene>
<keyword evidence="2" id="KW-1185">Reference proteome</keyword>
<accession>A0A0C3BUG7</accession>
<reference evidence="1 2" key="1">
    <citation type="submission" date="2014-04" db="EMBL/GenBank/DDBJ databases">
        <authorList>
            <consortium name="DOE Joint Genome Institute"/>
            <person name="Kuo A."/>
            <person name="Gay G."/>
            <person name="Dore J."/>
            <person name="Kohler A."/>
            <person name="Nagy L.G."/>
            <person name="Floudas D."/>
            <person name="Copeland A."/>
            <person name="Barry K.W."/>
            <person name="Cichocki N."/>
            <person name="Veneault-Fourrey C."/>
            <person name="LaButti K."/>
            <person name="Lindquist E.A."/>
            <person name="Lipzen A."/>
            <person name="Lundell T."/>
            <person name="Morin E."/>
            <person name="Murat C."/>
            <person name="Sun H."/>
            <person name="Tunlid A."/>
            <person name="Henrissat B."/>
            <person name="Grigoriev I.V."/>
            <person name="Hibbett D.S."/>
            <person name="Martin F."/>
            <person name="Nordberg H.P."/>
            <person name="Cantor M.N."/>
            <person name="Hua S.X."/>
        </authorList>
    </citation>
    <scope>NUCLEOTIDE SEQUENCE [LARGE SCALE GENOMIC DNA]</scope>
    <source>
        <strain evidence="2">h7</strain>
    </source>
</reference>
<sequence>MRRLPTVYFNPEDYNHLPENYQPPQDGSAGFRNGIDALLAELPTRNLPKGLIPKRGLHVQPPRFHYGWTFSLRELFETATQCGFAVLKDRPLPPGATTNLKNFAGFATRLEFAKTVREKLQISSCVPNFVYVYSERIFCISLTNNYRRGNIPPPAADVEAIQSFLGMEEPPAWFLDVDIGREWDVGRF</sequence>
<evidence type="ECO:0000313" key="2">
    <source>
        <dbReference type="Proteomes" id="UP000053424"/>
    </source>
</evidence>
<dbReference type="AlphaFoldDB" id="A0A0C3BUG7"/>
<name>A0A0C3BUG7_HEBCY</name>
<organism evidence="1 2">
    <name type="scientific">Hebeloma cylindrosporum</name>
    <dbReference type="NCBI Taxonomy" id="76867"/>
    <lineage>
        <taxon>Eukaryota</taxon>
        <taxon>Fungi</taxon>
        <taxon>Dikarya</taxon>
        <taxon>Basidiomycota</taxon>
        <taxon>Agaricomycotina</taxon>
        <taxon>Agaricomycetes</taxon>
        <taxon>Agaricomycetidae</taxon>
        <taxon>Agaricales</taxon>
        <taxon>Agaricineae</taxon>
        <taxon>Hymenogastraceae</taxon>
        <taxon>Hebeloma</taxon>
    </lineage>
</organism>
<dbReference type="HOGENOM" id="CLU_1415316_0_0_1"/>
<proteinExistence type="predicted"/>